<comment type="caution">
    <text evidence="1">The sequence shown here is derived from an EMBL/GenBank/DDBJ whole genome shotgun (WGS) entry which is preliminary data.</text>
</comment>
<dbReference type="InterPro" id="IPR023393">
    <property type="entry name" value="START-like_dom_sf"/>
</dbReference>
<dbReference type="Proteomes" id="UP001595533">
    <property type="component" value="Unassembled WGS sequence"/>
</dbReference>
<dbReference type="EMBL" id="JBHRTS010000003">
    <property type="protein sequence ID" value="MFC3193786.1"/>
    <property type="molecule type" value="Genomic_DNA"/>
</dbReference>
<keyword evidence="2" id="KW-1185">Reference proteome</keyword>
<organism evidence="1 2">
    <name type="scientific">Marinicella sediminis</name>
    <dbReference type="NCBI Taxonomy" id="1792834"/>
    <lineage>
        <taxon>Bacteria</taxon>
        <taxon>Pseudomonadati</taxon>
        <taxon>Pseudomonadota</taxon>
        <taxon>Gammaproteobacteria</taxon>
        <taxon>Lysobacterales</taxon>
        <taxon>Marinicellaceae</taxon>
        <taxon>Marinicella</taxon>
    </lineage>
</organism>
<proteinExistence type="predicted"/>
<dbReference type="SUPFAM" id="SSF55961">
    <property type="entry name" value="Bet v1-like"/>
    <property type="match status" value="1"/>
</dbReference>
<dbReference type="InterPro" id="IPR019587">
    <property type="entry name" value="Polyketide_cyclase/dehydratase"/>
</dbReference>
<sequence length="143" mass="16269">MQQVHVTALINQPLSAVFAAVSDHRKFLSGGGLACHLIKKGAPDKNGLGAVRTVRSAKYTFTEEITAFVPNESFDYLITEVKPKLRLVHHNGWLEFKTEGQGTRVDWHTHFTITIPVMGWFIERAFGRQLKKIFQQRLDHLND</sequence>
<evidence type="ECO:0000313" key="1">
    <source>
        <dbReference type="EMBL" id="MFC3193786.1"/>
    </source>
</evidence>
<dbReference type="Pfam" id="PF10604">
    <property type="entry name" value="Polyketide_cyc2"/>
    <property type="match status" value="1"/>
</dbReference>
<accession>A0ABV7J6M1</accession>
<evidence type="ECO:0000313" key="2">
    <source>
        <dbReference type="Proteomes" id="UP001595533"/>
    </source>
</evidence>
<dbReference type="Gene3D" id="3.30.530.20">
    <property type="match status" value="1"/>
</dbReference>
<protein>
    <submittedName>
        <fullName evidence="1">SRPBCC family protein</fullName>
    </submittedName>
</protein>
<dbReference type="RefSeq" id="WP_077411414.1">
    <property type="nucleotide sequence ID" value="NZ_JBHRTS010000003.1"/>
</dbReference>
<reference evidence="2" key="1">
    <citation type="journal article" date="2019" name="Int. J. Syst. Evol. Microbiol.">
        <title>The Global Catalogue of Microorganisms (GCM) 10K type strain sequencing project: providing services to taxonomists for standard genome sequencing and annotation.</title>
        <authorList>
            <consortium name="The Broad Institute Genomics Platform"/>
            <consortium name="The Broad Institute Genome Sequencing Center for Infectious Disease"/>
            <person name="Wu L."/>
            <person name="Ma J."/>
        </authorList>
    </citation>
    <scope>NUCLEOTIDE SEQUENCE [LARGE SCALE GENOMIC DNA]</scope>
    <source>
        <strain evidence="2">KCTC 42953</strain>
    </source>
</reference>
<gene>
    <name evidence="1" type="ORF">ACFODZ_05995</name>
</gene>
<name>A0ABV7J6M1_9GAMM</name>
<dbReference type="CDD" id="cd07821">
    <property type="entry name" value="PYR_PYL_RCAR_like"/>
    <property type="match status" value="1"/>
</dbReference>